<evidence type="ECO:0000313" key="3">
    <source>
        <dbReference type="Proteomes" id="UP001515660"/>
    </source>
</evidence>
<dbReference type="SUPFAM" id="SSF51294">
    <property type="entry name" value="Hedgehog/intein (Hint) domain"/>
    <property type="match status" value="1"/>
</dbReference>
<sequence length="354" mass="38245">MAQYSVWILEKGNITVSGGGSLDGVTQGDGSHLRGREITLNSNQWVETFIEDNDPNFDDNDATQALSFAQTIDGQTYAAGTRVEAEYIVYLLDPQTGITYTAYAYNVNNSSPAYGTIEGLAFLGGANGFPPVGRPLTVVNTSEGPGFSGNPPVPYDQLAGPPCFTPGTLIDTVDGPRPVERLAPGDLIRTRDHGLQVLRWVARTHLTPADLRADPRHLPICIRAQALDGTLPRRDLRLSPQHRVLISGWKAELLFAEPEVLVPAVAFLGDRAVRATPDPDGQTYLHLLFDRHEIIFAEGAEVESLFPGWISDAALPPALRAELSALVPLGSDAVPLPRPARTLLTSSEGRLLTR</sequence>
<dbReference type="InterPro" id="IPR036844">
    <property type="entry name" value="Hint_dom_sf"/>
</dbReference>
<organism evidence="2 3">
    <name type="scientific">Rhodobacter calidifons</name>
    <dbReference type="NCBI Taxonomy" id="2715277"/>
    <lineage>
        <taxon>Bacteria</taxon>
        <taxon>Pseudomonadati</taxon>
        <taxon>Pseudomonadota</taxon>
        <taxon>Alphaproteobacteria</taxon>
        <taxon>Rhodobacterales</taxon>
        <taxon>Rhodobacter group</taxon>
        <taxon>Rhodobacter</taxon>
    </lineage>
</organism>
<dbReference type="Gene3D" id="2.170.16.10">
    <property type="entry name" value="Hedgehog/Intein (Hint) domain"/>
    <property type="match status" value="1"/>
</dbReference>
<reference evidence="2 3" key="1">
    <citation type="journal article" date="2022" name="Microorganisms">
        <title>Genome Sequence and Characterization of a Xanthorhodopsin-Containing, Aerobic Anoxygenic Phototrophic Rhodobacter Species, Isolated from Mesophilic Conditions at Yellowstone National Park.</title>
        <authorList>
            <person name="Kyndt J.A."/>
            <person name="Robertson S."/>
            <person name="Shoffstall I.B."/>
            <person name="Ramaley R.F."/>
            <person name="Meyer T.E."/>
        </authorList>
    </citation>
    <scope>NUCLEOTIDE SEQUENCE [LARGE SCALE GENOMIC DNA]</scope>
    <source>
        <strain evidence="2 3">M37P</strain>
    </source>
</reference>
<name>A0ABX0GAS3_9RHOB</name>
<evidence type="ECO:0000313" key="2">
    <source>
        <dbReference type="EMBL" id="NHB78415.1"/>
    </source>
</evidence>
<protein>
    <submittedName>
        <fullName evidence="2">Hint domain-containing protein</fullName>
    </submittedName>
</protein>
<dbReference type="EMBL" id="JAANHS010000023">
    <property type="protein sequence ID" value="NHB78415.1"/>
    <property type="molecule type" value="Genomic_DNA"/>
</dbReference>
<feature type="domain" description="Hedgehog/Intein (Hint)" evidence="1">
    <location>
        <begin position="162"/>
        <end position="308"/>
    </location>
</feature>
<evidence type="ECO:0000259" key="1">
    <source>
        <dbReference type="Pfam" id="PF13403"/>
    </source>
</evidence>
<dbReference type="Proteomes" id="UP001515660">
    <property type="component" value="Unassembled WGS sequence"/>
</dbReference>
<gene>
    <name evidence="2" type="ORF">G8O29_17025</name>
</gene>
<dbReference type="InterPro" id="IPR028992">
    <property type="entry name" value="Hedgehog/Intein_dom"/>
</dbReference>
<dbReference type="Pfam" id="PF13403">
    <property type="entry name" value="Hint_2"/>
    <property type="match status" value="1"/>
</dbReference>
<proteinExistence type="predicted"/>
<dbReference type="RefSeq" id="WP_166404417.1">
    <property type="nucleotide sequence ID" value="NZ_JAANHS010000023.1"/>
</dbReference>
<comment type="caution">
    <text evidence="2">The sequence shown here is derived from an EMBL/GenBank/DDBJ whole genome shotgun (WGS) entry which is preliminary data.</text>
</comment>
<accession>A0ABX0GAS3</accession>
<keyword evidence="3" id="KW-1185">Reference proteome</keyword>